<comment type="cofactor">
    <cofactor evidence="8">
        <name>FMN</name>
        <dbReference type="ChEBI" id="CHEBI:58210"/>
    </cofactor>
    <text evidence="8">Binds 1 FMN per subunit.</text>
</comment>
<dbReference type="PANTHER" id="PTHR43821:SF1">
    <property type="entry name" value="NAD(P)H NITROREDUCTASE YDJA-RELATED"/>
    <property type="match status" value="1"/>
</dbReference>
<keyword evidence="11" id="KW-1185">Reference proteome</keyword>
<evidence type="ECO:0000256" key="8">
    <source>
        <dbReference type="PIRSR" id="PIRSR000232-1"/>
    </source>
</evidence>
<keyword evidence="6 7" id="KW-0520">NAD</keyword>
<dbReference type="RefSeq" id="WP_092746899.1">
    <property type="nucleotide sequence ID" value="NZ_FMYL01000002.1"/>
</dbReference>
<keyword evidence="5 7" id="KW-0560">Oxidoreductase</keyword>
<feature type="binding site" description="in other chain" evidence="8">
    <location>
        <begin position="16"/>
        <end position="18"/>
    </location>
    <ligand>
        <name>FMN</name>
        <dbReference type="ChEBI" id="CHEBI:58210"/>
        <note>ligand shared between dimeric partners</note>
    </ligand>
</feature>
<dbReference type="InterPro" id="IPR026021">
    <property type="entry name" value="YdjA-like"/>
</dbReference>
<feature type="binding site" evidence="8">
    <location>
        <position position="45"/>
    </location>
    <ligand>
        <name>FMN</name>
        <dbReference type="ChEBI" id="CHEBI:58210"/>
        <note>ligand shared between dimeric partners</note>
    </ligand>
</feature>
<reference evidence="11" key="1">
    <citation type="submission" date="2016-09" db="EMBL/GenBank/DDBJ databases">
        <authorList>
            <person name="Varghese N."/>
            <person name="Submissions S."/>
        </authorList>
    </citation>
    <scope>NUCLEOTIDE SEQUENCE [LARGE SCALE GENOMIC DNA]</scope>
    <source>
        <strain evidence="11">ANC 4422</strain>
    </source>
</reference>
<keyword evidence="3 7" id="KW-0288">FMN</keyword>
<dbReference type="InterPro" id="IPR052530">
    <property type="entry name" value="NAD(P)H_nitroreductase"/>
</dbReference>
<comment type="similarity">
    <text evidence="1 7">Belongs to the nitroreductase family.</text>
</comment>
<dbReference type="SUPFAM" id="SSF55469">
    <property type="entry name" value="FMN-dependent nitroreductase-like"/>
    <property type="match status" value="1"/>
</dbReference>
<dbReference type="Gene3D" id="3.40.109.10">
    <property type="entry name" value="NADH Oxidase"/>
    <property type="match status" value="1"/>
</dbReference>
<dbReference type="InterPro" id="IPR000415">
    <property type="entry name" value="Nitroreductase-like"/>
</dbReference>
<evidence type="ECO:0000313" key="10">
    <source>
        <dbReference type="EMBL" id="SDB85377.1"/>
    </source>
</evidence>
<accession>A0A1G6GTP2</accession>
<proteinExistence type="inferred from homology"/>
<name>A0A1G6GTP2_9GAMM</name>
<sequence>MTLSSVDLIHENMLQRQSVGLLAEPAPNKQQLDRAFQAALTAPDHHRLKPTRFVIVDDEKRQAFGDLLSHSMEDFDGIDPAQVERVRAHPLRAPLLVLALTTLTDHPKVPHYEQILSTGAAVQNFLLSLQSQGFSTIWRTGAVVESSTLKKALGLQERDYISGIIYIGTTDKALQQRTNHPLDGHISVWQSDADLVAK</sequence>
<evidence type="ECO:0000256" key="6">
    <source>
        <dbReference type="ARBA" id="ARBA00023027"/>
    </source>
</evidence>
<gene>
    <name evidence="10" type="ORF">SAMN05421733_102214</name>
</gene>
<protein>
    <recommendedName>
        <fullName evidence="7">Putative NAD(P)H nitroreductase</fullName>
        <ecNumber evidence="7">1.-.-.-</ecNumber>
    </recommendedName>
</protein>
<dbReference type="CDD" id="cd02135">
    <property type="entry name" value="YdjA-like"/>
    <property type="match status" value="1"/>
</dbReference>
<dbReference type="Pfam" id="PF00881">
    <property type="entry name" value="Nitroreductase"/>
    <property type="match status" value="1"/>
</dbReference>
<keyword evidence="2 7" id="KW-0285">Flavoprotein</keyword>
<dbReference type="STRING" id="1219383.SAMN05421733_102214"/>
<evidence type="ECO:0000256" key="2">
    <source>
        <dbReference type="ARBA" id="ARBA00022630"/>
    </source>
</evidence>
<feature type="domain" description="Nitroreductase" evidence="9">
    <location>
        <begin position="22"/>
        <end position="168"/>
    </location>
</feature>
<feature type="binding site" description="in other chain" evidence="8">
    <location>
        <begin position="138"/>
        <end position="140"/>
    </location>
    <ligand>
        <name>FMN</name>
        <dbReference type="ChEBI" id="CHEBI:58210"/>
        <note>ligand shared between dimeric partners</note>
    </ligand>
</feature>
<dbReference type="Proteomes" id="UP000242501">
    <property type="component" value="Unassembled WGS sequence"/>
</dbReference>
<evidence type="ECO:0000313" key="11">
    <source>
        <dbReference type="Proteomes" id="UP000242501"/>
    </source>
</evidence>
<dbReference type="AlphaFoldDB" id="A0A1G6GTP2"/>
<evidence type="ECO:0000259" key="9">
    <source>
        <dbReference type="Pfam" id="PF00881"/>
    </source>
</evidence>
<dbReference type="GO" id="GO:0016491">
    <property type="term" value="F:oxidoreductase activity"/>
    <property type="evidence" value="ECO:0007669"/>
    <property type="project" value="UniProtKB-UniRule"/>
</dbReference>
<evidence type="ECO:0000256" key="3">
    <source>
        <dbReference type="ARBA" id="ARBA00022643"/>
    </source>
</evidence>
<evidence type="ECO:0000256" key="5">
    <source>
        <dbReference type="ARBA" id="ARBA00023002"/>
    </source>
</evidence>
<evidence type="ECO:0000256" key="1">
    <source>
        <dbReference type="ARBA" id="ARBA00007118"/>
    </source>
</evidence>
<dbReference type="OrthoDB" id="9804207at2"/>
<keyword evidence="4 7" id="KW-0521">NADP</keyword>
<evidence type="ECO:0000256" key="7">
    <source>
        <dbReference type="PIRNR" id="PIRNR000232"/>
    </source>
</evidence>
<dbReference type="PIRSF" id="PIRSF000232">
    <property type="entry name" value="YdjA"/>
    <property type="match status" value="1"/>
</dbReference>
<dbReference type="InterPro" id="IPR029479">
    <property type="entry name" value="Nitroreductase"/>
</dbReference>
<dbReference type="PANTHER" id="PTHR43821">
    <property type="entry name" value="NAD(P)H NITROREDUCTASE YDJA-RELATED"/>
    <property type="match status" value="1"/>
</dbReference>
<dbReference type="EC" id="1.-.-.-" evidence="7"/>
<dbReference type="EMBL" id="FMYL01000002">
    <property type="protein sequence ID" value="SDB85377.1"/>
    <property type="molecule type" value="Genomic_DNA"/>
</dbReference>
<evidence type="ECO:0000256" key="4">
    <source>
        <dbReference type="ARBA" id="ARBA00022857"/>
    </source>
</evidence>
<organism evidence="10 11">
    <name type="scientific">Acinetobacter boissieri</name>
    <dbReference type="NCBI Taxonomy" id="1219383"/>
    <lineage>
        <taxon>Bacteria</taxon>
        <taxon>Pseudomonadati</taxon>
        <taxon>Pseudomonadota</taxon>
        <taxon>Gammaproteobacteria</taxon>
        <taxon>Moraxellales</taxon>
        <taxon>Moraxellaceae</taxon>
        <taxon>Acinetobacter</taxon>
    </lineage>
</organism>